<dbReference type="Pfam" id="PF03184">
    <property type="entry name" value="DDE_1"/>
    <property type="match status" value="1"/>
</dbReference>
<dbReference type="GO" id="GO:0005634">
    <property type="term" value="C:nucleus"/>
    <property type="evidence" value="ECO:0007669"/>
    <property type="project" value="TreeGrafter"/>
</dbReference>
<feature type="domain" description="DDE-1" evidence="2">
    <location>
        <begin position="37"/>
        <end position="205"/>
    </location>
</feature>
<dbReference type="EMBL" id="LYXU01000149">
    <property type="protein sequence ID" value="OBS15559.1"/>
    <property type="molecule type" value="Genomic_DNA"/>
</dbReference>
<evidence type="ECO:0000256" key="1">
    <source>
        <dbReference type="SAM" id="MobiDB-lite"/>
    </source>
</evidence>
<dbReference type="PANTHER" id="PTHR19303:SF74">
    <property type="entry name" value="POGO TRANSPOSABLE ELEMENT WITH KRAB DOMAIN"/>
    <property type="match status" value="1"/>
</dbReference>
<feature type="region of interest" description="Disordered" evidence="1">
    <location>
        <begin position="352"/>
        <end position="377"/>
    </location>
</feature>
<dbReference type="AlphaFoldDB" id="A0A1B8A514"/>
<proteinExistence type="predicted"/>
<reference evidence="3 4" key="1">
    <citation type="submission" date="2016-06" db="EMBL/GenBank/DDBJ databases">
        <title>Living apart together: crosstalk between the core and supernumerary genomes in a fungal plant pathogen.</title>
        <authorList>
            <person name="Vanheule A."/>
            <person name="Audenaert K."/>
            <person name="Warris S."/>
            <person name="Van De Geest H."/>
            <person name="Schijlen E."/>
            <person name="Hofte M."/>
            <person name="De Saeger S."/>
            <person name="Haesaert G."/>
            <person name="Waalwijk C."/>
            <person name="Van Der Lee T."/>
        </authorList>
    </citation>
    <scope>NUCLEOTIDE SEQUENCE [LARGE SCALE GENOMIC DNA]</scope>
    <source>
        <strain evidence="3 4">2516</strain>
    </source>
</reference>
<dbReference type="STRING" id="36050.A0A1B8A514"/>
<accession>A0A1B8A514</accession>
<dbReference type="GO" id="GO:0003677">
    <property type="term" value="F:DNA binding"/>
    <property type="evidence" value="ECO:0007669"/>
    <property type="project" value="TreeGrafter"/>
</dbReference>
<dbReference type="InterPro" id="IPR004875">
    <property type="entry name" value="DDE_SF_endonuclease_dom"/>
</dbReference>
<organism evidence="3 4">
    <name type="scientific">Fusarium poae</name>
    <dbReference type="NCBI Taxonomy" id="36050"/>
    <lineage>
        <taxon>Eukaryota</taxon>
        <taxon>Fungi</taxon>
        <taxon>Dikarya</taxon>
        <taxon>Ascomycota</taxon>
        <taxon>Pezizomycotina</taxon>
        <taxon>Sordariomycetes</taxon>
        <taxon>Hypocreomycetidae</taxon>
        <taxon>Hypocreales</taxon>
        <taxon>Nectriaceae</taxon>
        <taxon>Fusarium</taxon>
    </lineage>
</organism>
<dbReference type="InterPro" id="IPR050863">
    <property type="entry name" value="CenT-Element_Derived"/>
</dbReference>
<dbReference type="PANTHER" id="PTHR19303">
    <property type="entry name" value="TRANSPOSON"/>
    <property type="match status" value="1"/>
</dbReference>
<evidence type="ECO:0000313" key="3">
    <source>
        <dbReference type="EMBL" id="OBS15559.1"/>
    </source>
</evidence>
<name>A0A1B8A514_FUSPO</name>
<keyword evidence="4" id="KW-1185">Reference proteome</keyword>
<comment type="caution">
    <text evidence="3">The sequence shown here is derived from an EMBL/GenBank/DDBJ whole genome shotgun (WGS) entry which is preliminary data.</text>
</comment>
<evidence type="ECO:0000259" key="2">
    <source>
        <dbReference type="Pfam" id="PF03184"/>
    </source>
</evidence>
<dbReference type="Proteomes" id="UP000091967">
    <property type="component" value="Unassembled WGS sequence"/>
</dbReference>
<protein>
    <recommendedName>
        <fullName evidence="2">DDE-1 domain-containing protein</fullName>
    </recommendedName>
</protein>
<evidence type="ECO:0000313" key="4">
    <source>
        <dbReference type="Proteomes" id="UP000091967"/>
    </source>
</evidence>
<gene>
    <name evidence="3" type="ORF">FPOA_13632</name>
</gene>
<sequence length="377" mass="43181">MYNLDETGVQEGETIADVVAGSVLAGSAEKISSDATTWISILEKISADGRRLTPTVVFTGLTLQGQYFPSQIPDWKFTCSKEGWSNTEILLRWCFDVFLEETKVADPSLWRLLIIDRHKTHISPDFMKKAYMNKVWLSLLPSHTSHMTQPLDVGLFSPLKRYYRQETAEMETYEATSNRQKHIFIQAYKIASEKAFSPENIQNAFQASGIYPIDLNQVLKRLQPKQRLNPTFQPATTPPITVEVDHDIFNTPSSSHDIEKLLQRVNWSSESAERDIRMILRKAGKSLDQSTASTVFQEKEIAVQKAQISGLRPSGRSKIIWDPNKAFPHTNDMTIGRDRAEMNTWKLNNQPAAENRPMKRRKKQQEEDMVFDFQNLN</sequence>